<keyword evidence="1" id="KW-0472">Membrane</keyword>
<proteinExistence type="predicted"/>
<dbReference type="Pfam" id="PF11391">
    <property type="entry name" value="DUF2798"/>
    <property type="match status" value="1"/>
</dbReference>
<keyword evidence="1" id="KW-1133">Transmembrane helix</keyword>
<comment type="caution">
    <text evidence="2">The sequence shown here is derived from an EMBL/GenBank/DDBJ whole genome shotgun (WGS) entry which is preliminary data.</text>
</comment>
<sequence>MSTVAHPSLATRSYASRLPADGVFSSVVLRLRRSRSLASMLPALLFSGLMTMVVTAVMHVTADGSLNHWLESWLTAWPIAFPVAYLAGPVVLKLSAAISAPARMQAREPGLAFGDIADASRRVTRRNGRVVLRGLKPAYDVSAA</sequence>
<accession>A0A254TNB2</accession>
<feature type="transmembrane region" description="Helical" evidence="1">
    <location>
        <begin position="40"/>
        <end position="62"/>
    </location>
</feature>
<dbReference type="Proteomes" id="UP000197535">
    <property type="component" value="Unassembled WGS sequence"/>
</dbReference>
<protein>
    <recommendedName>
        <fullName evidence="4">DUF2798 domain-containing protein</fullName>
    </recommendedName>
</protein>
<dbReference type="AlphaFoldDB" id="A0A254TNB2"/>
<evidence type="ECO:0000313" key="2">
    <source>
        <dbReference type="EMBL" id="OWW22113.1"/>
    </source>
</evidence>
<evidence type="ECO:0000313" key="3">
    <source>
        <dbReference type="Proteomes" id="UP000197535"/>
    </source>
</evidence>
<reference evidence="2 3" key="1">
    <citation type="submission" date="2016-02" db="EMBL/GenBank/DDBJ databases">
        <authorList>
            <person name="Wen L."/>
            <person name="He K."/>
            <person name="Yang H."/>
        </authorList>
    </citation>
    <scope>NUCLEOTIDE SEQUENCE [LARGE SCALE GENOMIC DNA]</scope>
    <source>
        <strain evidence="2 3">TSA40</strain>
    </source>
</reference>
<dbReference type="InterPro" id="IPR021529">
    <property type="entry name" value="DUF2798"/>
</dbReference>
<dbReference type="EMBL" id="LSTO01000001">
    <property type="protein sequence ID" value="OWW22113.1"/>
    <property type="molecule type" value="Genomic_DNA"/>
</dbReference>
<gene>
    <name evidence="2" type="ORF">AYR66_24070</name>
</gene>
<evidence type="ECO:0000256" key="1">
    <source>
        <dbReference type="SAM" id="Phobius"/>
    </source>
</evidence>
<dbReference type="RefSeq" id="WP_088708937.1">
    <property type="nucleotide sequence ID" value="NZ_LSTO01000001.1"/>
</dbReference>
<dbReference type="OrthoDB" id="8777744at2"/>
<keyword evidence="3" id="KW-1185">Reference proteome</keyword>
<name>A0A254TNB2_9BURK</name>
<organism evidence="2 3">
    <name type="scientific">Noviherbaspirillum denitrificans</name>
    <dbReference type="NCBI Taxonomy" id="1968433"/>
    <lineage>
        <taxon>Bacteria</taxon>
        <taxon>Pseudomonadati</taxon>
        <taxon>Pseudomonadota</taxon>
        <taxon>Betaproteobacteria</taxon>
        <taxon>Burkholderiales</taxon>
        <taxon>Oxalobacteraceae</taxon>
        <taxon>Noviherbaspirillum</taxon>
    </lineage>
</organism>
<keyword evidence="1" id="KW-0812">Transmembrane</keyword>
<evidence type="ECO:0008006" key="4">
    <source>
        <dbReference type="Google" id="ProtNLM"/>
    </source>
</evidence>
<feature type="transmembrane region" description="Helical" evidence="1">
    <location>
        <begin position="74"/>
        <end position="94"/>
    </location>
</feature>